<evidence type="ECO:0000256" key="10">
    <source>
        <dbReference type="ARBA" id="ARBA00040899"/>
    </source>
</evidence>
<keyword evidence="2" id="KW-0963">Cytoplasm</keyword>
<evidence type="ECO:0000256" key="9">
    <source>
        <dbReference type="ARBA" id="ARBA00038424"/>
    </source>
</evidence>
<gene>
    <name evidence="14" type="primary">Ccdc65_2</name>
    <name evidence="14" type="ORF">GTO93_0007752</name>
</gene>
<dbReference type="InterPro" id="IPR039505">
    <property type="entry name" value="DRC1/2_N"/>
</dbReference>
<keyword evidence="15" id="KW-1185">Reference proteome</keyword>
<evidence type="ECO:0000313" key="14">
    <source>
        <dbReference type="EMBL" id="MBN3281560.1"/>
    </source>
</evidence>
<evidence type="ECO:0000259" key="13">
    <source>
        <dbReference type="Pfam" id="PF14772"/>
    </source>
</evidence>
<keyword evidence="3" id="KW-0282">Flagellum</keyword>
<dbReference type="EMBL" id="JAAWVQ010110035">
    <property type="protein sequence ID" value="MBN3281560.1"/>
    <property type="molecule type" value="Genomic_DNA"/>
</dbReference>
<evidence type="ECO:0000256" key="3">
    <source>
        <dbReference type="ARBA" id="ARBA00022846"/>
    </source>
</evidence>
<dbReference type="PANTHER" id="PTHR21625:SF0">
    <property type="entry name" value="DYNEIN REGULATORY COMPLEX SUBUNIT 2"/>
    <property type="match status" value="1"/>
</dbReference>
<evidence type="ECO:0000256" key="8">
    <source>
        <dbReference type="ARBA" id="ARBA00037841"/>
    </source>
</evidence>
<evidence type="ECO:0000256" key="4">
    <source>
        <dbReference type="ARBA" id="ARBA00023054"/>
    </source>
</evidence>
<dbReference type="Pfam" id="PF14772">
    <property type="entry name" value="NYD-SP28"/>
    <property type="match status" value="1"/>
</dbReference>
<proteinExistence type="inferred from homology"/>
<comment type="similarity">
    <text evidence="9">Belongs to the DRC2 family.</text>
</comment>
<evidence type="ECO:0000256" key="11">
    <source>
        <dbReference type="ARBA" id="ARBA00041517"/>
    </source>
</evidence>
<organism evidence="14 15">
    <name type="scientific">Polyodon spathula</name>
    <name type="common">North American paddlefish</name>
    <name type="synonym">Squalus spathula</name>
    <dbReference type="NCBI Taxonomy" id="7913"/>
    <lineage>
        <taxon>Eukaryota</taxon>
        <taxon>Metazoa</taxon>
        <taxon>Chordata</taxon>
        <taxon>Craniata</taxon>
        <taxon>Vertebrata</taxon>
        <taxon>Euteleostomi</taxon>
        <taxon>Actinopterygii</taxon>
        <taxon>Chondrostei</taxon>
        <taxon>Acipenseriformes</taxon>
        <taxon>Polyodontidae</taxon>
        <taxon>Polyodon</taxon>
    </lineage>
</organism>
<evidence type="ECO:0000256" key="12">
    <source>
        <dbReference type="ARBA" id="ARBA00045865"/>
    </source>
</evidence>
<evidence type="ECO:0000256" key="5">
    <source>
        <dbReference type="ARBA" id="ARBA00023069"/>
    </source>
</evidence>
<reference evidence="14" key="1">
    <citation type="journal article" date="2021" name="Cell">
        <title>Tracing the genetic footprints of vertebrate landing in non-teleost ray-finned fishes.</title>
        <authorList>
            <person name="Bi X."/>
            <person name="Wang K."/>
            <person name="Yang L."/>
            <person name="Pan H."/>
            <person name="Jiang H."/>
            <person name="Wei Q."/>
            <person name="Fang M."/>
            <person name="Yu H."/>
            <person name="Zhu C."/>
            <person name="Cai Y."/>
            <person name="He Y."/>
            <person name="Gan X."/>
            <person name="Zeng H."/>
            <person name="Yu D."/>
            <person name="Zhu Y."/>
            <person name="Jiang H."/>
            <person name="Qiu Q."/>
            <person name="Yang H."/>
            <person name="Zhang Y.E."/>
            <person name="Wang W."/>
            <person name="Zhu M."/>
            <person name="He S."/>
            <person name="Zhang G."/>
        </authorList>
    </citation>
    <scope>NUCLEOTIDE SEQUENCE</scope>
    <source>
        <strain evidence="14">Pddl_001</strain>
    </source>
</reference>
<evidence type="ECO:0000256" key="6">
    <source>
        <dbReference type="ARBA" id="ARBA00023212"/>
    </source>
</evidence>
<dbReference type="Proteomes" id="UP001166093">
    <property type="component" value="Unassembled WGS sequence"/>
</dbReference>
<keyword evidence="7" id="KW-0966">Cell projection</keyword>
<feature type="non-terminal residue" evidence="14">
    <location>
        <position position="218"/>
    </location>
</feature>
<keyword evidence="5" id="KW-0969">Cilium</keyword>
<protein>
    <recommendedName>
        <fullName evidence="10">Dynein regulatory complex subunit 2</fullName>
    </recommendedName>
    <alternativeName>
        <fullName evidence="11">Coiled-coil domain-containing protein 65</fullName>
    </alternativeName>
</protein>
<feature type="domain" description="Dynein regulatory complex protein 1/2 N-terminal" evidence="13">
    <location>
        <begin position="26"/>
        <end position="117"/>
    </location>
</feature>
<evidence type="ECO:0000256" key="2">
    <source>
        <dbReference type="ARBA" id="ARBA00022490"/>
    </source>
</evidence>
<evidence type="ECO:0000256" key="1">
    <source>
        <dbReference type="ARBA" id="ARBA00004611"/>
    </source>
</evidence>
<comment type="subcellular location">
    <subcellularLocation>
        <location evidence="1">Cytoplasm</location>
        <location evidence="1">Cytoskeleton</location>
        <location evidence="1">Flagellum axoneme</location>
    </subcellularLocation>
    <subcellularLocation>
        <location evidence="8">Cytoplasm</location>
        <location evidence="8">Cytoskeleton</location>
        <location evidence="8">Flagellum basal body</location>
    </subcellularLocation>
</comment>
<name>A0ABS2Y503_POLSP</name>
<keyword evidence="4" id="KW-0175">Coiled coil</keyword>
<accession>A0ABS2Y503</accession>
<comment type="function">
    <text evidence="12">Component of the nexin-dynein regulatory complex (N-DRC), a key regulator of ciliary/flagellar motility which maintains the alignment and integrity of the distal axoneme and regulates microtubule sliding in motile axonemes. Plays a critical role in the assembly of N-DRC and also stabilizes the assembly of multiple inner dynein arms and radial spokes. Coassembles with DRC1 to form a central scaffold needed for assembly of the N-DRC and its attachment to the outer doublet microtubules.</text>
</comment>
<feature type="non-terminal residue" evidence="14">
    <location>
        <position position="1"/>
    </location>
</feature>
<keyword evidence="6" id="KW-0206">Cytoskeleton</keyword>
<sequence length="218" mass="25879">MPKKGGKKSAKLSSMSEEERLLYMQQKALAEEELSKKKEDILTQYLKDKLAKEEKNSALNLNKINQQWRVLMRETKARELKKDIEVLSQTFERVVDRKDSVIKHQQECTHLEDVSFAMEQNYSEQENDVKQDFNSVRDEIKNKNIEEKHALRIQLEGRVEELWRHFQQALRSYNEATEERKSAFEALRGRDEKSAKEIEMQMKKIQKLQVRLLPEAAR</sequence>
<evidence type="ECO:0000256" key="7">
    <source>
        <dbReference type="ARBA" id="ARBA00023273"/>
    </source>
</evidence>
<dbReference type="InterPro" id="IPR039750">
    <property type="entry name" value="DRC1/DRC2"/>
</dbReference>
<dbReference type="PANTHER" id="PTHR21625">
    <property type="entry name" value="NYD-SP28 PROTEIN"/>
    <property type="match status" value="1"/>
</dbReference>
<comment type="caution">
    <text evidence="14">The sequence shown here is derived from an EMBL/GenBank/DDBJ whole genome shotgun (WGS) entry which is preliminary data.</text>
</comment>
<evidence type="ECO:0000313" key="15">
    <source>
        <dbReference type="Proteomes" id="UP001166093"/>
    </source>
</evidence>